<dbReference type="GO" id="GO:0003677">
    <property type="term" value="F:DNA binding"/>
    <property type="evidence" value="ECO:0007669"/>
    <property type="project" value="UniProtKB-KW"/>
</dbReference>
<comment type="caution">
    <text evidence="2">The sequence shown here is derived from an EMBL/GenBank/DDBJ whole genome shotgun (WGS) entry which is preliminary data.</text>
</comment>
<keyword evidence="1" id="KW-0812">Transmembrane</keyword>
<protein>
    <submittedName>
        <fullName evidence="2">DNA-binding protein</fullName>
    </submittedName>
</protein>
<reference evidence="2 3" key="1">
    <citation type="submission" date="2017-09" db="EMBL/GenBank/DDBJ databases">
        <title>Large-scale bioinformatics analysis of Bacillus genomes uncovers conserved roles of natural products in bacterial physiology.</title>
        <authorList>
            <consortium name="Agbiome Team Llc"/>
            <person name="Bleich R.M."/>
            <person name="Grubbs K.J."/>
            <person name="Santa Maria K.C."/>
            <person name="Allen S.E."/>
            <person name="Farag S."/>
            <person name="Shank E.A."/>
            <person name="Bowers A."/>
        </authorList>
    </citation>
    <scope>NUCLEOTIDE SEQUENCE [LARGE SCALE GENOMIC DNA]</scope>
    <source>
        <strain evidence="2 3">AFS070861</strain>
    </source>
</reference>
<evidence type="ECO:0000256" key="1">
    <source>
        <dbReference type="SAM" id="Phobius"/>
    </source>
</evidence>
<dbReference type="AlphaFoldDB" id="A0A2C1MV35"/>
<proteinExistence type="predicted"/>
<keyword evidence="1" id="KW-1133">Transmembrane helix</keyword>
<evidence type="ECO:0000313" key="3">
    <source>
        <dbReference type="Proteomes" id="UP000224386"/>
    </source>
</evidence>
<name>A0A2C1MV35_BACCE</name>
<accession>A0A2C1MV35</accession>
<evidence type="ECO:0000313" key="2">
    <source>
        <dbReference type="EMBL" id="PFQ43546.1"/>
    </source>
</evidence>
<keyword evidence="2" id="KW-0238">DNA-binding</keyword>
<sequence>MFYINRKGLLWICKKLFPKKYYIGIFRGFTFSCLFLFLAAGNWFVD</sequence>
<organism evidence="2 3">
    <name type="scientific">Bacillus cereus</name>
    <dbReference type="NCBI Taxonomy" id="1396"/>
    <lineage>
        <taxon>Bacteria</taxon>
        <taxon>Bacillati</taxon>
        <taxon>Bacillota</taxon>
        <taxon>Bacilli</taxon>
        <taxon>Bacillales</taxon>
        <taxon>Bacillaceae</taxon>
        <taxon>Bacillus</taxon>
        <taxon>Bacillus cereus group</taxon>
    </lineage>
</organism>
<keyword evidence="1" id="KW-0472">Membrane</keyword>
<feature type="transmembrane region" description="Helical" evidence="1">
    <location>
        <begin position="21"/>
        <end position="45"/>
    </location>
</feature>
<dbReference type="Proteomes" id="UP000224386">
    <property type="component" value="Unassembled WGS sequence"/>
</dbReference>
<gene>
    <name evidence="2" type="ORF">COK05_21490</name>
</gene>
<dbReference type="EMBL" id="NVAP01000044">
    <property type="protein sequence ID" value="PFQ43546.1"/>
    <property type="molecule type" value="Genomic_DNA"/>
</dbReference>